<comment type="caution">
    <text evidence="1">The sequence shown here is derived from an EMBL/GenBank/DDBJ whole genome shotgun (WGS) entry which is preliminary data.</text>
</comment>
<evidence type="ECO:0000313" key="2">
    <source>
        <dbReference type="Proteomes" id="UP001165960"/>
    </source>
</evidence>
<name>A0ACC2SB88_9FUNG</name>
<dbReference type="EMBL" id="QTSX02005683">
    <property type="protein sequence ID" value="KAJ9059532.1"/>
    <property type="molecule type" value="Genomic_DNA"/>
</dbReference>
<accession>A0ACC2SB88</accession>
<protein>
    <submittedName>
        <fullName evidence="1">Uncharacterized protein</fullName>
    </submittedName>
</protein>
<dbReference type="Proteomes" id="UP001165960">
    <property type="component" value="Unassembled WGS sequence"/>
</dbReference>
<organism evidence="1 2">
    <name type="scientific">Entomophthora muscae</name>
    <dbReference type="NCBI Taxonomy" id="34485"/>
    <lineage>
        <taxon>Eukaryota</taxon>
        <taxon>Fungi</taxon>
        <taxon>Fungi incertae sedis</taxon>
        <taxon>Zoopagomycota</taxon>
        <taxon>Entomophthoromycotina</taxon>
        <taxon>Entomophthoromycetes</taxon>
        <taxon>Entomophthorales</taxon>
        <taxon>Entomophthoraceae</taxon>
        <taxon>Entomophthora</taxon>
    </lineage>
</organism>
<sequence length="57" mass="6511">MKPTPNLIGHLLWGQPLPTRFALKPWFCLCANRLQSQWRTAISATSRTLLSNCFPLN</sequence>
<gene>
    <name evidence="1" type="ORF">DSO57_1001601</name>
</gene>
<reference evidence="1" key="1">
    <citation type="submission" date="2022-04" db="EMBL/GenBank/DDBJ databases">
        <title>Genome of the entomopathogenic fungus Entomophthora muscae.</title>
        <authorList>
            <person name="Elya C."/>
            <person name="Lovett B.R."/>
            <person name="Lee E."/>
            <person name="Macias A.M."/>
            <person name="Hajek A.E."/>
            <person name="De Bivort B.L."/>
            <person name="Kasson M.T."/>
            <person name="De Fine Licht H.H."/>
            <person name="Stajich J.E."/>
        </authorList>
    </citation>
    <scope>NUCLEOTIDE SEQUENCE</scope>
    <source>
        <strain evidence="1">Berkeley</strain>
    </source>
</reference>
<proteinExistence type="predicted"/>
<keyword evidence="2" id="KW-1185">Reference proteome</keyword>
<evidence type="ECO:0000313" key="1">
    <source>
        <dbReference type="EMBL" id="KAJ9059532.1"/>
    </source>
</evidence>